<dbReference type="Pfam" id="PF00691">
    <property type="entry name" value="OmpA"/>
    <property type="match status" value="1"/>
</dbReference>
<dbReference type="EMBL" id="JAUCBP010000001">
    <property type="protein sequence ID" value="MDM7859052.1"/>
    <property type="molecule type" value="Genomic_DNA"/>
</dbReference>
<comment type="caution">
    <text evidence="4">The sequence shown here is derived from an EMBL/GenBank/DDBJ whole genome shotgun (WGS) entry which is preliminary data.</text>
</comment>
<keyword evidence="5" id="KW-1185">Reference proteome</keyword>
<name>A0ABT7SU26_9ALTE</name>
<evidence type="ECO:0000259" key="3">
    <source>
        <dbReference type="PROSITE" id="PS51123"/>
    </source>
</evidence>
<evidence type="ECO:0000313" key="5">
    <source>
        <dbReference type="Proteomes" id="UP001234343"/>
    </source>
</evidence>
<gene>
    <name evidence="4" type="ORF">QTP81_00355</name>
</gene>
<dbReference type="InterPro" id="IPR006665">
    <property type="entry name" value="OmpA-like"/>
</dbReference>
<dbReference type="RefSeq" id="WP_289362950.1">
    <property type="nucleotide sequence ID" value="NZ_JAUCBP010000001.1"/>
</dbReference>
<organism evidence="4 5">
    <name type="scientific">Alteromonas arenosi</name>
    <dbReference type="NCBI Taxonomy" id="3055817"/>
    <lineage>
        <taxon>Bacteria</taxon>
        <taxon>Pseudomonadati</taxon>
        <taxon>Pseudomonadota</taxon>
        <taxon>Gammaproteobacteria</taxon>
        <taxon>Alteromonadales</taxon>
        <taxon>Alteromonadaceae</taxon>
        <taxon>Alteromonas/Salinimonas group</taxon>
        <taxon>Alteromonas</taxon>
    </lineage>
</organism>
<keyword evidence="2" id="KW-0812">Transmembrane</keyword>
<keyword evidence="1 2" id="KW-0472">Membrane</keyword>
<proteinExistence type="predicted"/>
<feature type="domain" description="OmpA-like" evidence="3">
    <location>
        <begin position="466"/>
        <end position="585"/>
    </location>
</feature>
<dbReference type="InterPro" id="IPR036737">
    <property type="entry name" value="OmpA-like_sf"/>
</dbReference>
<dbReference type="SUPFAM" id="SSF103088">
    <property type="entry name" value="OmpA-like"/>
    <property type="match status" value="1"/>
</dbReference>
<accession>A0ABT7SU26</accession>
<feature type="transmembrane region" description="Helical" evidence="2">
    <location>
        <begin position="293"/>
        <end position="313"/>
    </location>
</feature>
<evidence type="ECO:0000256" key="1">
    <source>
        <dbReference type="PROSITE-ProRule" id="PRU00473"/>
    </source>
</evidence>
<reference evidence="4 5" key="1">
    <citation type="submission" date="2023-06" db="EMBL/GenBank/DDBJ databases">
        <title>Alteromonas sp. ASW11-36 isolated from intertidal sand.</title>
        <authorList>
            <person name="Li Y."/>
        </authorList>
    </citation>
    <scope>NUCLEOTIDE SEQUENCE [LARGE SCALE GENOMIC DNA]</scope>
    <source>
        <strain evidence="4 5">ASW11-36</strain>
    </source>
</reference>
<sequence length="595" mass="65730">MSAADNDLPESEPQASDQLAQLRAIIHGRDGEHLIAAIQPHTRKLVGDVLIQALHDKQQSGEAINRVVAPMVEKTVERSVANHSEQFTSILYPLVGSLVRKAVSAFLSQFIERTNDIIENALSPKGLKWRFQAWQAGVNYSQFVAAQTYIYKVEQLLLIHRDTGLLLKSVSADVEDDSDADLISSMLSAINDFVADSFNPQNAEQQLGEVKTDDFTLLICHSPHALLVAAVTGNVPNSVRVNLQATLDEIHAMYREDLLAFQGDTLAFEVTDTTLRDSLTAEVKPEYEKKKRIPWFGWLFFVAILCGIGWWAWQQYEDYTIAQKVTELNAEPGILITELIQADDGYFDVTILRDSASISLERWLREHGLANADIRFNQQAFISVEPTIVVRKLKNLQQRFPEVAMHGAQPIVLSGELGWRKMQAFNAELAALPGIHTIHIDRTALKLSEVSIQAADQPAIQRQLFEQLVGEISRINIEFASGAAQLDDIAIENVVALKKLLDDALKTAQSLNLSANLIIIGASDATGSSSANQRLSLARANAVKTALINQGINVSQLFATGIGEINLSDDAVATRRVMFNLMYAETSRISELQGE</sequence>
<dbReference type="PROSITE" id="PS51123">
    <property type="entry name" value="OMPA_2"/>
    <property type="match status" value="1"/>
</dbReference>
<dbReference type="Gene3D" id="3.30.1330.60">
    <property type="entry name" value="OmpA-like domain"/>
    <property type="match status" value="1"/>
</dbReference>
<dbReference type="CDD" id="cd07185">
    <property type="entry name" value="OmpA_C-like"/>
    <property type="match status" value="1"/>
</dbReference>
<evidence type="ECO:0000256" key="2">
    <source>
        <dbReference type="SAM" id="Phobius"/>
    </source>
</evidence>
<protein>
    <submittedName>
        <fullName evidence="4">OmpA family protein</fullName>
    </submittedName>
</protein>
<keyword evidence="2" id="KW-1133">Transmembrane helix</keyword>
<dbReference type="Proteomes" id="UP001234343">
    <property type="component" value="Unassembled WGS sequence"/>
</dbReference>
<evidence type="ECO:0000313" key="4">
    <source>
        <dbReference type="EMBL" id="MDM7859052.1"/>
    </source>
</evidence>